<dbReference type="AlphaFoldDB" id="A0A9X0DC89"/>
<proteinExistence type="predicted"/>
<evidence type="ECO:0000313" key="1">
    <source>
        <dbReference type="EMBL" id="KAJ7394346.1"/>
    </source>
</evidence>
<evidence type="ECO:0008006" key="3">
    <source>
        <dbReference type="Google" id="ProtNLM"/>
    </source>
</evidence>
<keyword evidence="2" id="KW-1185">Reference proteome</keyword>
<sequence>MYVENVEHLSKLSDEYQAKLVFNPCVKFLEEQPKSRANVMNILALADLYHLDNVRQSCNDLLKNMSMKSLSEIVHLQDLDREKLQHFLTQRIERLETFLDTLYPQFMGLVACLFWLLHEADKDVRWCTEHACDGKLKYRYDIDDPEITACSRCRQMFTSVVQETYYGNNMMSHYRRHHYGGKHHFNETLQSVIEDFYKLKRE</sequence>
<dbReference type="InterPro" id="IPR011333">
    <property type="entry name" value="SKP1/BTB/POZ_sf"/>
</dbReference>
<protein>
    <recommendedName>
        <fullName evidence="3">BTB domain-containing protein</fullName>
    </recommendedName>
</protein>
<dbReference type="EMBL" id="MU825396">
    <property type="protein sequence ID" value="KAJ7394346.1"/>
    <property type="molecule type" value="Genomic_DNA"/>
</dbReference>
<evidence type="ECO:0000313" key="2">
    <source>
        <dbReference type="Proteomes" id="UP001163046"/>
    </source>
</evidence>
<comment type="caution">
    <text evidence="1">The sequence shown here is derived from an EMBL/GenBank/DDBJ whole genome shotgun (WGS) entry which is preliminary data.</text>
</comment>
<name>A0A9X0DC89_9CNID</name>
<gene>
    <name evidence="1" type="ORF">OS493_000151</name>
</gene>
<organism evidence="1 2">
    <name type="scientific">Desmophyllum pertusum</name>
    <dbReference type="NCBI Taxonomy" id="174260"/>
    <lineage>
        <taxon>Eukaryota</taxon>
        <taxon>Metazoa</taxon>
        <taxon>Cnidaria</taxon>
        <taxon>Anthozoa</taxon>
        <taxon>Hexacorallia</taxon>
        <taxon>Scleractinia</taxon>
        <taxon>Caryophylliina</taxon>
        <taxon>Caryophylliidae</taxon>
        <taxon>Desmophyllum</taxon>
    </lineage>
</organism>
<accession>A0A9X0DC89</accession>
<dbReference type="Gene3D" id="3.30.710.10">
    <property type="entry name" value="Potassium Channel Kv1.1, Chain A"/>
    <property type="match status" value="1"/>
</dbReference>
<reference evidence="1" key="1">
    <citation type="submission" date="2023-01" db="EMBL/GenBank/DDBJ databases">
        <title>Genome assembly of the deep-sea coral Lophelia pertusa.</title>
        <authorList>
            <person name="Herrera S."/>
            <person name="Cordes E."/>
        </authorList>
    </citation>
    <scope>NUCLEOTIDE SEQUENCE</scope>
    <source>
        <strain evidence="1">USNM1676648</strain>
        <tissue evidence="1">Polyp</tissue>
    </source>
</reference>
<dbReference type="Proteomes" id="UP001163046">
    <property type="component" value="Unassembled WGS sequence"/>
</dbReference>
<dbReference type="OrthoDB" id="5976359at2759"/>